<sequence>MAADNFPALPGFYRIFFLYMEPVSTIAPALMVWGFPGPSWFYHQLIPSDEAVPSTPLEPRTLMTIYQLINCYLLLGLISSFVFRAIRDVLPNNPVAQERILGAAFLALGIADLTHIAASWAGLPSNLKYAPLLWNSLTHGNITIVIALFLFRVAWYKGIGRTRYYFGQPETHVKSS</sequence>
<feature type="domain" description="DUF7704" evidence="2">
    <location>
        <begin position="8"/>
        <end position="159"/>
    </location>
</feature>
<feature type="transmembrane region" description="Helical" evidence="1">
    <location>
        <begin position="132"/>
        <end position="155"/>
    </location>
</feature>
<accession>A0A8S0X228</accession>
<dbReference type="OrthoDB" id="2937326at2759"/>
<evidence type="ECO:0000313" key="4">
    <source>
        <dbReference type="Proteomes" id="UP000467700"/>
    </source>
</evidence>
<dbReference type="PANTHER" id="PTHR37019">
    <property type="entry name" value="CHROMOSOME 1, WHOLE GENOME SHOTGUN SEQUENCE"/>
    <property type="match status" value="1"/>
</dbReference>
<dbReference type="PANTHER" id="PTHR37019:SF2">
    <property type="entry name" value="EXPERA DOMAIN-CONTAINING PROTEIN"/>
    <property type="match status" value="1"/>
</dbReference>
<name>A0A8S0X228_CYCAE</name>
<keyword evidence="1" id="KW-1133">Transmembrane helix</keyword>
<dbReference type="Pfam" id="PF24803">
    <property type="entry name" value="DUF7704"/>
    <property type="match status" value="1"/>
</dbReference>
<gene>
    <name evidence="3" type="ORF">AAE3_LOCUS13654</name>
</gene>
<keyword evidence="1" id="KW-0472">Membrane</keyword>
<dbReference type="AlphaFoldDB" id="A0A8S0X228"/>
<feature type="transmembrane region" description="Helical" evidence="1">
    <location>
        <begin position="98"/>
        <end position="120"/>
    </location>
</feature>
<dbReference type="Proteomes" id="UP000467700">
    <property type="component" value="Unassembled WGS sequence"/>
</dbReference>
<evidence type="ECO:0000256" key="1">
    <source>
        <dbReference type="SAM" id="Phobius"/>
    </source>
</evidence>
<protein>
    <recommendedName>
        <fullName evidence="2">DUF7704 domain-containing protein</fullName>
    </recommendedName>
</protein>
<keyword evidence="4" id="KW-1185">Reference proteome</keyword>
<comment type="caution">
    <text evidence="3">The sequence shown here is derived from an EMBL/GenBank/DDBJ whole genome shotgun (WGS) entry which is preliminary data.</text>
</comment>
<feature type="transmembrane region" description="Helical" evidence="1">
    <location>
        <begin position="12"/>
        <end position="35"/>
    </location>
</feature>
<dbReference type="EMBL" id="CACVBS010000109">
    <property type="protein sequence ID" value="CAA7271407.1"/>
    <property type="molecule type" value="Genomic_DNA"/>
</dbReference>
<evidence type="ECO:0000313" key="3">
    <source>
        <dbReference type="EMBL" id="CAA7271407.1"/>
    </source>
</evidence>
<organism evidence="3 4">
    <name type="scientific">Cyclocybe aegerita</name>
    <name type="common">Black poplar mushroom</name>
    <name type="synonym">Agrocybe aegerita</name>
    <dbReference type="NCBI Taxonomy" id="1973307"/>
    <lineage>
        <taxon>Eukaryota</taxon>
        <taxon>Fungi</taxon>
        <taxon>Dikarya</taxon>
        <taxon>Basidiomycota</taxon>
        <taxon>Agaricomycotina</taxon>
        <taxon>Agaricomycetes</taxon>
        <taxon>Agaricomycetidae</taxon>
        <taxon>Agaricales</taxon>
        <taxon>Agaricineae</taxon>
        <taxon>Bolbitiaceae</taxon>
        <taxon>Cyclocybe</taxon>
    </lineage>
</organism>
<reference evidence="3 4" key="1">
    <citation type="submission" date="2020-01" db="EMBL/GenBank/DDBJ databases">
        <authorList>
            <person name="Gupta K D."/>
        </authorList>
    </citation>
    <scope>NUCLEOTIDE SEQUENCE [LARGE SCALE GENOMIC DNA]</scope>
</reference>
<dbReference type="InterPro" id="IPR056121">
    <property type="entry name" value="DUF7704"/>
</dbReference>
<proteinExistence type="predicted"/>
<evidence type="ECO:0000259" key="2">
    <source>
        <dbReference type="Pfam" id="PF24803"/>
    </source>
</evidence>
<keyword evidence="1" id="KW-0812">Transmembrane</keyword>
<feature type="transmembrane region" description="Helical" evidence="1">
    <location>
        <begin position="65"/>
        <end position="86"/>
    </location>
</feature>